<sequence>MFDTVLIADWSAATRKPVKESKDAVWLGVARAGLAVEQVYCRTRLEAEAWLETFFASERSAGRKVLAGFDFPFGYPQGFARQLTGQDDPFAVWQWVSQRITDDEKGQNNRFAVASEINRAFPGAGPLWGKPSEDSWPEIPYRKSGIIYDLVAERRKTDLAAKAASSCFQLFFNPTVGSQLLMGLPTLERLRKRHQAAVWPFQDIDGAQLVFAEVWPGLIEGAVKHALANGAAEEIRDKVQVRLLSQALSGLDERAFSTLFDAPSSEAKEEAWILGAGCGQLLDRQARLATTEADMTLAPPPLRNDCFALPAGVDWTPVDDALAHLRDRLHPVTAVETLPLSLALGRVLAEDVVARRSNPPQPNTAVDGYGFAGPAADGAQVLPLVAGRAAAGQTYDHPVPAGYAIRILTGAALPEGVDTVILEEDVTCDGAKIAFNGPLKQGANTRKAGEDAAEGDVILSKGRVVTPADLALASATGVSHLAVRKPLRVGVLSTGDELVEPGEPAAAGQIFDANRPMLLALLATMGFEPIDLGKAEDDRAVLRGHLDAAAERVDVILTSGGASAGDEDHMSAILREHGAMEQWRIALKPGRPLALGMWQGTPVFGLPGNPVAAMVCTLIFARPAMGLMAGADWQVPQGFELPAAFSKRKKPGRREYLRARLRNGQVEVFKSEGSGRVSSLSWAEGLVELPDGAVDITPGTPVRFIPYASFGM</sequence>
<dbReference type="InterPro" id="IPR005111">
    <property type="entry name" value="MoeA_C_domain_IV"/>
</dbReference>
<dbReference type="InterPro" id="IPR001453">
    <property type="entry name" value="MoaB/Mog_dom"/>
</dbReference>
<dbReference type="InterPro" id="IPR036688">
    <property type="entry name" value="MoeA_C_domain_IV_sf"/>
</dbReference>
<organism evidence="13 14">
    <name type="scientific">Phaeobacter italicus</name>
    <dbReference type="NCBI Taxonomy" id="481446"/>
    <lineage>
        <taxon>Bacteria</taxon>
        <taxon>Pseudomonadati</taxon>
        <taxon>Pseudomonadota</taxon>
        <taxon>Alphaproteobacteria</taxon>
        <taxon>Rhodobacterales</taxon>
        <taxon>Roseobacteraceae</taxon>
        <taxon>Phaeobacter</taxon>
    </lineage>
</organism>
<evidence type="ECO:0000313" key="13">
    <source>
        <dbReference type="EMBL" id="CRL10190.1"/>
    </source>
</evidence>
<dbReference type="Pfam" id="PF03453">
    <property type="entry name" value="MoeA_N"/>
    <property type="match status" value="1"/>
</dbReference>
<dbReference type="InterPro" id="IPR038987">
    <property type="entry name" value="MoeA-like"/>
</dbReference>
<name>A0A0H5DFE0_9RHOB</name>
<dbReference type="Gene3D" id="3.40.980.10">
    <property type="entry name" value="MoaB/Mog-like domain"/>
    <property type="match status" value="1"/>
</dbReference>
<gene>
    <name evidence="13" type="primary">moeA_2</name>
    <name evidence="13" type="ORF">NIT7321_01034</name>
</gene>
<dbReference type="SUPFAM" id="SSF53218">
    <property type="entry name" value="Molybdenum cofactor biosynthesis proteins"/>
    <property type="match status" value="1"/>
</dbReference>
<dbReference type="Gene3D" id="2.170.190.11">
    <property type="entry name" value="Molybdopterin biosynthesis moea protein, domain 3"/>
    <property type="match status" value="1"/>
</dbReference>
<evidence type="ECO:0000256" key="4">
    <source>
        <dbReference type="ARBA" id="ARBA00010763"/>
    </source>
</evidence>
<dbReference type="InterPro" id="IPR036135">
    <property type="entry name" value="MoeA_linker/N_sf"/>
</dbReference>
<keyword evidence="5 11" id="KW-0500">Molybdenum</keyword>
<evidence type="ECO:0000256" key="8">
    <source>
        <dbReference type="ARBA" id="ARBA00022842"/>
    </source>
</evidence>
<dbReference type="GO" id="GO:0061599">
    <property type="term" value="F:molybdopterin molybdotransferase activity"/>
    <property type="evidence" value="ECO:0007669"/>
    <property type="project" value="UniProtKB-UniRule"/>
</dbReference>
<reference evidence="14" key="1">
    <citation type="submission" date="2015-05" db="EMBL/GenBank/DDBJ databases">
        <authorList>
            <person name="Rodrigo-Torres Lidia"/>
            <person name="Arahal R.David."/>
        </authorList>
    </citation>
    <scope>NUCLEOTIDE SEQUENCE [LARGE SCALE GENOMIC DNA]</scope>
    <source>
        <strain evidence="14">CECT 7321</strain>
    </source>
</reference>
<dbReference type="Gene3D" id="3.90.105.10">
    <property type="entry name" value="Molybdopterin biosynthesis moea protein, domain 2"/>
    <property type="match status" value="1"/>
</dbReference>
<dbReference type="NCBIfam" id="TIGR00177">
    <property type="entry name" value="molyb_syn"/>
    <property type="match status" value="1"/>
</dbReference>
<feature type="domain" description="MoaB/Mog" evidence="12">
    <location>
        <begin position="490"/>
        <end position="627"/>
    </location>
</feature>
<evidence type="ECO:0000256" key="2">
    <source>
        <dbReference type="ARBA" id="ARBA00002901"/>
    </source>
</evidence>
<evidence type="ECO:0000256" key="3">
    <source>
        <dbReference type="ARBA" id="ARBA00005046"/>
    </source>
</evidence>
<evidence type="ECO:0000256" key="9">
    <source>
        <dbReference type="ARBA" id="ARBA00023150"/>
    </source>
</evidence>
<dbReference type="SUPFAM" id="SSF63867">
    <property type="entry name" value="MoeA C-terminal domain-like"/>
    <property type="match status" value="1"/>
</dbReference>
<dbReference type="GO" id="GO:0006777">
    <property type="term" value="P:Mo-molybdopterin cofactor biosynthetic process"/>
    <property type="evidence" value="ECO:0007669"/>
    <property type="project" value="UniProtKB-UniRule"/>
</dbReference>
<dbReference type="InterPro" id="IPR005110">
    <property type="entry name" value="MoeA_linker/N"/>
</dbReference>
<evidence type="ECO:0000256" key="5">
    <source>
        <dbReference type="ARBA" id="ARBA00022505"/>
    </source>
</evidence>
<keyword evidence="7 11" id="KW-0479">Metal-binding</keyword>
<accession>A0A0H5DFE0</accession>
<dbReference type="AlphaFoldDB" id="A0A0H5DFE0"/>
<evidence type="ECO:0000256" key="11">
    <source>
        <dbReference type="RuleBase" id="RU365090"/>
    </source>
</evidence>
<dbReference type="EC" id="2.10.1.1" evidence="11"/>
<comment type="pathway">
    <text evidence="3 11">Cofactor biosynthesis; molybdopterin biosynthesis.</text>
</comment>
<dbReference type="Pfam" id="PF03454">
    <property type="entry name" value="MoeA_C"/>
    <property type="match status" value="1"/>
</dbReference>
<evidence type="ECO:0000256" key="1">
    <source>
        <dbReference type="ARBA" id="ARBA00001946"/>
    </source>
</evidence>
<dbReference type="GO" id="GO:0005829">
    <property type="term" value="C:cytosol"/>
    <property type="evidence" value="ECO:0007669"/>
    <property type="project" value="TreeGrafter"/>
</dbReference>
<evidence type="ECO:0000256" key="6">
    <source>
        <dbReference type="ARBA" id="ARBA00022679"/>
    </source>
</evidence>
<evidence type="ECO:0000313" key="14">
    <source>
        <dbReference type="Proteomes" id="UP000043764"/>
    </source>
</evidence>
<dbReference type="SMART" id="SM00852">
    <property type="entry name" value="MoCF_biosynth"/>
    <property type="match status" value="1"/>
</dbReference>
<dbReference type="NCBIfam" id="NF045515">
    <property type="entry name" value="Glp_gephyrin"/>
    <property type="match status" value="1"/>
</dbReference>
<dbReference type="CDD" id="cd00887">
    <property type="entry name" value="MoeA"/>
    <property type="match status" value="1"/>
</dbReference>
<dbReference type="EMBL" id="CVRL01000013">
    <property type="protein sequence ID" value="CRL10190.1"/>
    <property type="molecule type" value="Genomic_DNA"/>
</dbReference>
<dbReference type="UniPathway" id="UPA00344"/>
<evidence type="ECO:0000256" key="10">
    <source>
        <dbReference type="ARBA" id="ARBA00047317"/>
    </source>
</evidence>
<keyword evidence="6 11" id="KW-0808">Transferase</keyword>
<comment type="similarity">
    <text evidence="4 11">Belongs to the MoeA family.</text>
</comment>
<proteinExistence type="inferred from homology"/>
<dbReference type="SUPFAM" id="SSF63882">
    <property type="entry name" value="MoeA N-terminal region -like"/>
    <property type="match status" value="1"/>
</dbReference>
<evidence type="ECO:0000256" key="7">
    <source>
        <dbReference type="ARBA" id="ARBA00022723"/>
    </source>
</evidence>
<dbReference type="PROSITE" id="PS01079">
    <property type="entry name" value="MOCF_BIOSYNTHESIS_2"/>
    <property type="match status" value="1"/>
</dbReference>
<keyword evidence="14" id="KW-1185">Reference proteome</keyword>
<evidence type="ECO:0000259" key="12">
    <source>
        <dbReference type="SMART" id="SM00852"/>
    </source>
</evidence>
<dbReference type="Gene3D" id="2.40.340.10">
    <property type="entry name" value="MoeA, C-terminal, domain IV"/>
    <property type="match status" value="1"/>
</dbReference>
<comment type="catalytic activity">
    <reaction evidence="10">
        <text>adenylyl-molybdopterin + molybdate = Mo-molybdopterin + AMP + H(+)</text>
        <dbReference type="Rhea" id="RHEA:35047"/>
        <dbReference type="ChEBI" id="CHEBI:15378"/>
        <dbReference type="ChEBI" id="CHEBI:36264"/>
        <dbReference type="ChEBI" id="CHEBI:62727"/>
        <dbReference type="ChEBI" id="CHEBI:71302"/>
        <dbReference type="ChEBI" id="CHEBI:456215"/>
        <dbReference type="EC" id="2.10.1.1"/>
    </reaction>
</comment>
<keyword evidence="9 11" id="KW-0501">Molybdenum cofactor biosynthesis</keyword>
<dbReference type="PANTHER" id="PTHR10192">
    <property type="entry name" value="MOLYBDOPTERIN BIOSYNTHESIS PROTEIN"/>
    <property type="match status" value="1"/>
</dbReference>
<dbReference type="Proteomes" id="UP000043764">
    <property type="component" value="Unassembled WGS sequence"/>
</dbReference>
<dbReference type="GO" id="GO:0046872">
    <property type="term" value="F:metal ion binding"/>
    <property type="evidence" value="ECO:0007669"/>
    <property type="project" value="UniProtKB-UniRule"/>
</dbReference>
<dbReference type="Pfam" id="PF00994">
    <property type="entry name" value="MoCF_biosynth"/>
    <property type="match status" value="1"/>
</dbReference>
<protein>
    <recommendedName>
        <fullName evidence="11">Molybdopterin molybdenumtransferase</fullName>
        <ecNumber evidence="11">2.10.1.1</ecNumber>
    </recommendedName>
</protein>
<dbReference type="STRING" id="481446.NIT7645_02387"/>
<dbReference type="PANTHER" id="PTHR10192:SF5">
    <property type="entry name" value="GEPHYRIN"/>
    <property type="match status" value="1"/>
</dbReference>
<comment type="function">
    <text evidence="2 11">Catalyzes the insertion of molybdate into adenylated molybdopterin with the concomitant release of AMP.</text>
</comment>
<dbReference type="InterPro" id="IPR008284">
    <property type="entry name" value="MoCF_biosynth_CS"/>
</dbReference>
<comment type="cofactor">
    <cofactor evidence="1 11">
        <name>Mg(2+)</name>
        <dbReference type="ChEBI" id="CHEBI:18420"/>
    </cofactor>
</comment>
<keyword evidence="8 11" id="KW-0460">Magnesium</keyword>
<dbReference type="InterPro" id="IPR036425">
    <property type="entry name" value="MoaB/Mog-like_dom_sf"/>
</dbReference>
<dbReference type="FunFam" id="3.40.980.10:FF:000004">
    <property type="entry name" value="Molybdopterin molybdenumtransferase"/>
    <property type="match status" value="1"/>
</dbReference>